<sequence length="337" mass="37985">MPGDQRTWKPIANIDTLPLPPPDKDLLKRTPHFANLLKQINSHQRVFIQNNLQPRCIAAKKKCDENRQVYLKYKTLKEEIDSVTLAEEIKSQKPFNSDFSKLNQLAPIAVSAVSLPDSANTLFGVEKEALLYTPDTGKEDILEQVEVSLKMRCSEINQFASHLQTMTGDSDFKLPGALQKESHGTDCLAKSQHLHDSLHSLQVEYFSRLSTLVEVTEQNISMALQVIQAQITLLGPHVVACTKYLTAIATSLRLKFQVVKYQLLDATYSSSRIPTLREARQQLEADAETASRGVEYARTQLSQYKAAGPEFMKLAQTYHDMLSKINTLKEDIERLKA</sequence>
<evidence type="ECO:0000313" key="2">
    <source>
        <dbReference type="Proteomes" id="UP001165960"/>
    </source>
</evidence>
<dbReference type="Proteomes" id="UP001165960">
    <property type="component" value="Unassembled WGS sequence"/>
</dbReference>
<organism evidence="1 2">
    <name type="scientific">Entomophthora muscae</name>
    <dbReference type="NCBI Taxonomy" id="34485"/>
    <lineage>
        <taxon>Eukaryota</taxon>
        <taxon>Fungi</taxon>
        <taxon>Fungi incertae sedis</taxon>
        <taxon>Zoopagomycota</taxon>
        <taxon>Entomophthoromycotina</taxon>
        <taxon>Entomophthoromycetes</taxon>
        <taxon>Entomophthorales</taxon>
        <taxon>Entomophthoraceae</taxon>
        <taxon>Entomophthora</taxon>
    </lineage>
</organism>
<gene>
    <name evidence="1" type="primary">HAUS4_2</name>
    <name evidence="1" type="ORF">DSO57_1019070</name>
</gene>
<proteinExistence type="predicted"/>
<reference evidence="1" key="1">
    <citation type="submission" date="2022-04" db="EMBL/GenBank/DDBJ databases">
        <title>Genome of the entomopathogenic fungus Entomophthora muscae.</title>
        <authorList>
            <person name="Elya C."/>
            <person name="Lovett B.R."/>
            <person name="Lee E."/>
            <person name="Macias A.M."/>
            <person name="Hajek A.E."/>
            <person name="De Bivort B.L."/>
            <person name="Kasson M.T."/>
            <person name="De Fine Licht H.H."/>
            <person name="Stajich J.E."/>
        </authorList>
    </citation>
    <scope>NUCLEOTIDE SEQUENCE</scope>
    <source>
        <strain evidence="1">Berkeley</strain>
    </source>
</reference>
<protein>
    <submittedName>
        <fullName evidence="1">HAUS augmin-like complex subunit 4</fullName>
    </submittedName>
</protein>
<comment type="caution">
    <text evidence="1">The sequence shown here is derived from an EMBL/GenBank/DDBJ whole genome shotgun (WGS) entry which is preliminary data.</text>
</comment>
<accession>A0ACC2U248</accession>
<dbReference type="EMBL" id="QTSX02001505">
    <property type="protein sequence ID" value="KAJ9081004.1"/>
    <property type="molecule type" value="Genomic_DNA"/>
</dbReference>
<keyword evidence="2" id="KW-1185">Reference proteome</keyword>
<name>A0ACC2U248_9FUNG</name>
<evidence type="ECO:0000313" key="1">
    <source>
        <dbReference type="EMBL" id="KAJ9081004.1"/>
    </source>
</evidence>